<dbReference type="Proteomes" id="UP000053927">
    <property type="component" value="Unassembled WGS sequence"/>
</dbReference>
<dbReference type="OMA" id="SILTWHE"/>
<feature type="compositionally biased region" description="Basic and acidic residues" evidence="1">
    <location>
        <begin position="982"/>
        <end position="994"/>
    </location>
</feature>
<dbReference type="EMBL" id="JH687404">
    <property type="protein sequence ID" value="EIM79498.1"/>
    <property type="molecule type" value="Genomic_DNA"/>
</dbReference>
<dbReference type="KEGG" id="shs:STEHIDRAFT_173115"/>
<feature type="compositionally biased region" description="Gly residues" evidence="1">
    <location>
        <begin position="940"/>
        <end position="966"/>
    </location>
</feature>
<reference evidence="3" key="1">
    <citation type="journal article" date="2012" name="Science">
        <title>The Paleozoic origin of enzymatic lignin decomposition reconstructed from 31 fungal genomes.</title>
        <authorList>
            <person name="Floudas D."/>
            <person name="Binder M."/>
            <person name="Riley R."/>
            <person name="Barry K."/>
            <person name="Blanchette R.A."/>
            <person name="Henrissat B."/>
            <person name="Martinez A.T."/>
            <person name="Otillar R."/>
            <person name="Spatafora J.W."/>
            <person name="Yadav J.S."/>
            <person name="Aerts A."/>
            <person name="Benoit I."/>
            <person name="Boyd A."/>
            <person name="Carlson A."/>
            <person name="Copeland A."/>
            <person name="Coutinho P.M."/>
            <person name="de Vries R.P."/>
            <person name="Ferreira P."/>
            <person name="Findley K."/>
            <person name="Foster B."/>
            <person name="Gaskell J."/>
            <person name="Glotzer D."/>
            <person name="Gorecki P."/>
            <person name="Heitman J."/>
            <person name="Hesse C."/>
            <person name="Hori C."/>
            <person name="Igarashi K."/>
            <person name="Jurgens J.A."/>
            <person name="Kallen N."/>
            <person name="Kersten P."/>
            <person name="Kohler A."/>
            <person name="Kuees U."/>
            <person name="Kumar T.K.A."/>
            <person name="Kuo A."/>
            <person name="LaButti K."/>
            <person name="Larrondo L.F."/>
            <person name="Lindquist E."/>
            <person name="Ling A."/>
            <person name="Lombard V."/>
            <person name="Lucas S."/>
            <person name="Lundell T."/>
            <person name="Martin R."/>
            <person name="McLaughlin D.J."/>
            <person name="Morgenstern I."/>
            <person name="Morin E."/>
            <person name="Murat C."/>
            <person name="Nagy L.G."/>
            <person name="Nolan M."/>
            <person name="Ohm R.A."/>
            <person name="Patyshakuliyeva A."/>
            <person name="Rokas A."/>
            <person name="Ruiz-Duenas F.J."/>
            <person name="Sabat G."/>
            <person name="Salamov A."/>
            <person name="Samejima M."/>
            <person name="Schmutz J."/>
            <person name="Slot J.C."/>
            <person name="St John F."/>
            <person name="Stenlid J."/>
            <person name="Sun H."/>
            <person name="Sun S."/>
            <person name="Syed K."/>
            <person name="Tsang A."/>
            <person name="Wiebenga A."/>
            <person name="Young D."/>
            <person name="Pisabarro A."/>
            <person name="Eastwood D.C."/>
            <person name="Martin F."/>
            <person name="Cullen D."/>
            <person name="Grigoriev I.V."/>
            <person name="Hibbett D.S."/>
        </authorList>
    </citation>
    <scope>NUCLEOTIDE SEQUENCE [LARGE SCALE GENOMIC DNA]</scope>
    <source>
        <strain evidence="3">FP-91666</strain>
    </source>
</reference>
<dbReference type="RefSeq" id="XP_007311452.1">
    <property type="nucleotide sequence ID" value="XM_007311390.1"/>
</dbReference>
<evidence type="ECO:0000256" key="1">
    <source>
        <dbReference type="SAM" id="MobiDB-lite"/>
    </source>
</evidence>
<accession>R7RXE2</accession>
<evidence type="ECO:0000313" key="3">
    <source>
        <dbReference type="Proteomes" id="UP000053927"/>
    </source>
</evidence>
<dbReference type="GeneID" id="18804214"/>
<feature type="region of interest" description="Disordered" evidence="1">
    <location>
        <begin position="881"/>
        <end position="994"/>
    </location>
</feature>
<keyword evidence="3" id="KW-1185">Reference proteome</keyword>
<dbReference type="PANTHER" id="PTHR33266:SF1">
    <property type="entry name" value="F-BOX DOMAIN-CONTAINING PROTEIN"/>
    <property type="match status" value="1"/>
</dbReference>
<feature type="compositionally biased region" description="Basic and acidic residues" evidence="1">
    <location>
        <begin position="881"/>
        <end position="928"/>
    </location>
</feature>
<gene>
    <name evidence="2" type="ORF">STEHIDRAFT_173115</name>
</gene>
<dbReference type="OrthoDB" id="107110at2759"/>
<dbReference type="PANTHER" id="PTHR33266">
    <property type="entry name" value="CHROMOSOME 15, WHOLE GENOME SHOTGUN SEQUENCE"/>
    <property type="match status" value="1"/>
</dbReference>
<dbReference type="AlphaFoldDB" id="R7RXE2"/>
<sequence>MSADSVGLSSERPVKGESEVEAWLQSVRKDWKPLMKVRTATHENIENLLSIFINYLNSLWYDEDGPGDLNVEAPPTLLRDALFEKQDKRKLFRKDIGDLHGKIPLARLLLLACTEPEDVVSVKITTDTERARDLRDAWKQEYEGGALDNFLKAMEWYEKNYDPAIHYGRTIAILQSSGTGKSRLVDQLASVHPVFSVTLRASNELTEGWPPRDPLVMEFFEYCSQTDPSLPPEIIEIRGEEMAAAFLGALIAAIADGWDISLLKALDPKFSYGLPDTPEAARRQEFFKVVCDNAKTMLHKRSAFLAEKRRWIQSLRPAPKEGAPNNERKKYDEELSKSSSQWHAELFAEFCQPAFKRLSAKLHAAGHTKFFLALDECTILGGTSANEREPSRKCSLIAFQRILKAAEHMTTPVSFWFLTLDTSSSAAMLAPSGPLAPSARLTADLMPLPPFTYMDFNQLRHRFRTDTASASLDIENLKYLGRPLWSTMKTPLVVTFAKDKLLAARGFNPTDLSQVLAVFASRACLKLAGNNAANRIAADAVSRHMRILVSIVKTTLDTTVPSEPMLAIAAATALTKSTAIYNEALTTLCNELYRQHSVLAAGEVGELCSRLLLLLARDMATTKQDTPFVTTDGCYIHAIELHDLMSSLLGQDRYGFFHDDDEKKLAEELRSLCKGKWVNLTHFLQYEKTIEELTFEELEHAWFSGAAIQCCHNQPVIDILLIYYGGSLHEPYKREYLGVCGLQVKAREQEADGTVASGLTVPPILHPSPTGSESRRVKCPTIVMLMDLCTSTVFKEKGRRRLLVKRAAQRTVKWSGYVEEEPENILVNVRGCSALQYPVLGKFSEPFGKIFATMTERQAPGVLGVLEKRMMVAMYPIERSETAQEVKKQEEQEKKKQEEQEKRRAEQERKKQVEEERKKKRDEAAESRKNKKATIAGQSSNGGRGGKGGKGGRGGRGSKGGRGGGRVPEDDVDGEASFPDLTDIREALPNKDTV</sequence>
<protein>
    <submittedName>
        <fullName evidence="2">Uncharacterized protein</fullName>
    </submittedName>
</protein>
<dbReference type="eggNOG" id="ENOG502SUTR">
    <property type="taxonomic scope" value="Eukaryota"/>
</dbReference>
<evidence type="ECO:0000313" key="2">
    <source>
        <dbReference type="EMBL" id="EIM79498.1"/>
    </source>
</evidence>
<organism evidence="2 3">
    <name type="scientific">Stereum hirsutum (strain FP-91666)</name>
    <name type="common">White-rot fungus</name>
    <dbReference type="NCBI Taxonomy" id="721885"/>
    <lineage>
        <taxon>Eukaryota</taxon>
        <taxon>Fungi</taxon>
        <taxon>Dikarya</taxon>
        <taxon>Basidiomycota</taxon>
        <taxon>Agaricomycotina</taxon>
        <taxon>Agaricomycetes</taxon>
        <taxon>Russulales</taxon>
        <taxon>Stereaceae</taxon>
        <taxon>Stereum</taxon>
    </lineage>
</organism>
<proteinExistence type="predicted"/>
<name>R7RXE2_STEHR</name>